<dbReference type="EMBL" id="CP090174">
    <property type="protein sequence ID" value="UJO24379.1"/>
    <property type="molecule type" value="Genomic_DNA"/>
</dbReference>
<sequence>MPIQQGPPNMPLVTQSQTTPHEDDLSALPISVPTTMMPKPNKSATAVFAIPELLEMILVLLPAHDILRAQAVSRTFRDTITGSKQLQRLLFLEPSGAPPHIHASTEDINTLLLEKAVSLPAFQLRTLYPEPVFNSKLSIPQLDFTSGLDLAVSVSSYYVYIFCDIRREFQWQTLLDGYTSSSKDAAWRRMLVRQQPILEIQVILRSAGGHCQSRMTFPPTTTFGSIIDWMEAEHLAWQGTSGVVFSTTRRVSYLLNEDKVNELLEIIKNKNGPLAYTACQILRQMVRKIHQESFDQHQGSWKGRLYSNEDHECIWRARRDLEAALDSSEMNRE</sequence>
<dbReference type="AlphaFoldDB" id="A0A9Q8PL38"/>
<dbReference type="GeneID" id="71993897"/>
<name>A0A9Q8PL38_PASFU</name>
<gene>
    <name evidence="3" type="ORF">CLAFUR5_14019</name>
</gene>
<dbReference type="KEGG" id="ffu:CLAFUR5_14019"/>
<proteinExistence type="predicted"/>
<dbReference type="RefSeq" id="XP_047768745.1">
    <property type="nucleotide sequence ID" value="XM_047913167.1"/>
</dbReference>
<organism evidence="3 4">
    <name type="scientific">Passalora fulva</name>
    <name type="common">Tomato leaf mold</name>
    <name type="synonym">Cladosporium fulvum</name>
    <dbReference type="NCBI Taxonomy" id="5499"/>
    <lineage>
        <taxon>Eukaryota</taxon>
        <taxon>Fungi</taxon>
        <taxon>Dikarya</taxon>
        <taxon>Ascomycota</taxon>
        <taxon>Pezizomycotina</taxon>
        <taxon>Dothideomycetes</taxon>
        <taxon>Dothideomycetidae</taxon>
        <taxon>Mycosphaerellales</taxon>
        <taxon>Mycosphaerellaceae</taxon>
        <taxon>Fulvia</taxon>
    </lineage>
</organism>
<dbReference type="CDD" id="cd09917">
    <property type="entry name" value="F-box_SF"/>
    <property type="match status" value="1"/>
</dbReference>
<dbReference type="InterPro" id="IPR036047">
    <property type="entry name" value="F-box-like_dom_sf"/>
</dbReference>
<dbReference type="Pfam" id="PF00646">
    <property type="entry name" value="F-box"/>
    <property type="match status" value="1"/>
</dbReference>
<evidence type="ECO:0000259" key="2">
    <source>
        <dbReference type="Pfam" id="PF00646"/>
    </source>
</evidence>
<reference evidence="3" key="1">
    <citation type="submission" date="2021-12" db="EMBL/GenBank/DDBJ databases">
        <authorList>
            <person name="Zaccaron A."/>
            <person name="Stergiopoulos I."/>
        </authorList>
    </citation>
    <scope>NUCLEOTIDE SEQUENCE</scope>
    <source>
        <strain evidence="3">Race5_Kim</strain>
    </source>
</reference>
<evidence type="ECO:0000256" key="1">
    <source>
        <dbReference type="SAM" id="MobiDB-lite"/>
    </source>
</evidence>
<dbReference type="InterPro" id="IPR001810">
    <property type="entry name" value="F-box_dom"/>
</dbReference>
<reference evidence="3" key="2">
    <citation type="journal article" date="2022" name="Microb. Genom.">
        <title>A chromosome-scale genome assembly of the tomato pathogen Cladosporium fulvum reveals a compartmentalized genome architecture and the presence of a dispensable chromosome.</title>
        <authorList>
            <person name="Zaccaron A.Z."/>
            <person name="Chen L.H."/>
            <person name="Samaras A."/>
            <person name="Stergiopoulos I."/>
        </authorList>
    </citation>
    <scope>NUCLEOTIDE SEQUENCE</scope>
    <source>
        <strain evidence="3">Race5_Kim</strain>
    </source>
</reference>
<evidence type="ECO:0000313" key="4">
    <source>
        <dbReference type="Proteomes" id="UP000756132"/>
    </source>
</evidence>
<feature type="region of interest" description="Disordered" evidence="1">
    <location>
        <begin position="1"/>
        <end position="24"/>
    </location>
</feature>
<accession>A0A9Q8PL38</accession>
<evidence type="ECO:0000313" key="3">
    <source>
        <dbReference type="EMBL" id="UJO24379.1"/>
    </source>
</evidence>
<dbReference type="SUPFAM" id="SSF81383">
    <property type="entry name" value="F-box domain"/>
    <property type="match status" value="1"/>
</dbReference>
<protein>
    <recommendedName>
        <fullName evidence="2">F-box domain-containing protein</fullName>
    </recommendedName>
</protein>
<keyword evidence="4" id="KW-1185">Reference proteome</keyword>
<feature type="domain" description="F-box" evidence="2">
    <location>
        <begin position="51"/>
        <end position="83"/>
    </location>
</feature>
<dbReference type="Proteomes" id="UP000756132">
    <property type="component" value="Chromosome 12"/>
</dbReference>